<dbReference type="AlphaFoldDB" id="A0A0A8ZLP1"/>
<sequence length="29" mass="3084">MVGTLLVFLMALIILSGLAIPTTVILWLA</sequence>
<protein>
    <submittedName>
        <fullName evidence="1">Uncharacterized protein</fullName>
    </submittedName>
</protein>
<reference evidence="1" key="2">
    <citation type="journal article" date="2015" name="Data Brief">
        <title>Shoot transcriptome of the giant reed, Arundo donax.</title>
        <authorList>
            <person name="Barrero R.A."/>
            <person name="Guerrero F.D."/>
            <person name="Moolhuijzen P."/>
            <person name="Goolsby J.A."/>
            <person name="Tidwell J."/>
            <person name="Bellgard S.E."/>
            <person name="Bellgard M.I."/>
        </authorList>
    </citation>
    <scope>NUCLEOTIDE SEQUENCE</scope>
    <source>
        <tissue evidence="1">Shoot tissue taken approximately 20 cm above the soil surface</tissue>
    </source>
</reference>
<organism evidence="1">
    <name type="scientific">Arundo donax</name>
    <name type="common">Giant reed</name>
    <name type="synonym">Donax arundinaceus</name>
    <dbReference type="NCBI Taxonomy" id="35708"/>
    <lineage>
        <taxon>Eukaryota</taxon>
        <taxon>Viridiplantae</taxon>
        <taxon>Streptophyta</taxon>
        <taxon>Embryophyta</taxon>
        <taxon>Tracheophyta</taxon>
        <taxon>Spermatophyta</taxon>
        <taxon>Magnoliopsida</taxon>
        <taxon>Liliopsida</taxon>
        <taxon>Poales</taxon>
        <taxon>Poaceae</taxon>
        <taxon>PACMAD clade</taxon>
        <taxon>Arundinoideae</taxon>
        <taxon>Arundineae</taxon>
        <taxon>Arundo</taxon>
    </lineage>
</organism>
<name>A0A0A8ZLP1_ARUDO</name>
<dbReference type="EMBL" id="GBRH01258174">
    <property type="protein sequence ID" value="JAD39721.1"/>
    <property type="molecule type" value="Transcribed_RNA"/>
</dbReference>
<accession>A0A0A8ZLP1</accession>
<evidence type="ECO:0000313" key="1">
    <source>
        <dbReference type="EMBL" id="JAD39721.1"/>
    </source>
</evidence>
<reference evidence="1" key="1">
    <citation type="submission" date="2014-09" db="EMBL/GenBank/DDBJ databases">
        <authorList>
            <person name="Magalhaes I.L.F."/>
            <person name="Oliveira U."/>
            <person name="Santos F.R."/>
            <person name="Vidigal T.H.D.A."/>
            <person name="Brescovit A.D."/>
            <person name="Santos A.J."/>
        </authorList>
    </citation>
    <scope>NUCLEOTIDE SEQUENCE</scope>
    <source>
        <tissue evidence="1">Shoot tissue taken approximately 20 cm above the soil surface</tissue>
    </source>
</reference>
<proteinExistence type="predicted"/>